<organism evidence="1 2">
    <name type="scientific">Roseibium porphyridii</name>
    <dbReference type="NCBI Taxonomy" id="2866279"/>
    <lineage>
        <taxon>Bacteria</taxon>
        <taxon>Pseudomonadati</taxon>
        <taxon>Pseudomonadota</taxon>
        <taxon>Alphaproteobacteria</taxon>
        <taxon>Hyphomicrobiales</taxon>
        <taxon>Stappiaceae</taxon>
        <taxon>Roseibium</taxon>
    </lineage>
</organism>
<keyword evidence="2" id="KW-1185">Reference proteome</keyword>
<sequence length="224" mass="24362">MFAPYFIAANISGTSQVGRLPSTDIDIGTGDILENLRFGGMIHAEALYNQKFGGMLDVAYMNLGGATDTPRSGGRIRVGVGQLIVEGMLFYRAYSTSQTSIDVYAGGRYWDIDLDLDATGTIAGNFDITRGDNWIDPVVGIRAFHMLNDKWSVNGRGDIGGFGAGSDFTWNVQAGAGYHFNKTWSAHLQYKALSVDYDNDKSGRSSFEYDTITHGPLVGIVARF</sequence>
<proteinExistence type="predicted"/>
<dbReference type="Proteomes" id="UP001209803">
    <property type="component" value="Chromosome"/>
</dbReference>
<protein>
    <recommendedName>
        <fullName evidence="3">Porin family protein</fullName>
    </recommendedName>
</protein>
<dbReference type="RefSeq" id="WP_265680407.1">
    <property type="nucleotide sequence ID" value="NZ_CP120863.1"/>
</dbReference>
<dbReference type="Gene3D" id="2.40.160.20">
    <property type="match status" value="1"/>
</dbReference>
<dbReference type="EMBL" id="CP120863">
    <property type="protein sequence ID" value="WFE89406.1"/>
    <property type="molecule type" value="Genomic_DNA"/>
</dbReference>
<evidence type="ECO:0000313" key="2">
    <source>
        <dbReference type="Proteomes" id="UP001209803"/>
    </source>
</evidence>
<name>A0ABY8F2F0_9HYPH</name>
<evidence type="ECO:0008006" key="3">
    <source>
        <dbReference type="Google" id="ProtNLM"/>
    </source>
</evidence>
<dbReference type="SUPFAM" id="SSF56925">
    <property type="entry name" value="OMPA-like"/>
    <property type="match status" value="1"/>
</dbReference>
<reference evidence="1 2" key="1">
    <citation type="submission" date="2023-03" db="EMBL/GenBank/DDBJ databases">
        <title>Roseibium porphyridii sp. nov. and Roseibium rhodosorbium sp. nov. isolated from marine algae, Porphyridium cruentum and Rhodosorus marinus, respectively.</title>
        <authorList>
            <person name="Lee M.W."/>
            <person name="Choi B.J."/>
            <person name="Lee J.K."/>
            <person name="Choi D.G."/>
            <person name="Baek J.H."/>
            <person name="Bayburt H."/>
            <person name="Kim J.M."/>
            <person name="Han D.M."/>
            <person name="Kim K.H."/>
            <person name="Jeon C.O."/>
        </authorList>
    </citation>
    <scope>NUCLEOTIDE SEQUENCE [LARGE SCALE GENOMIC DNA]</scope>
    <source>
        <strain evidence="1 2">KMA01</strain>
    </source>
</reference>
<dbReference type="InterPro" id="IPR011250">
    <property type="entry name" value="OMP/PagP_B-barrel"/>
</dbReference>
<accession>A0ABY8F2F0</accession>
<gene>
    <name evidence="1" type="ORF">K1718_25170</name>
</gene>
<evidence type="ECO:0000313" key="1">
    <source>
        <dbReference type="EMBL" id="WFE89406.1"/>
    </source>
</evidence>